<feature type="compositionally biased region" description="Polar residues" evidence="15">
    <location>
        <begin position="355"/>
        <end position="366"/>
    </location>
</feature>
<dbReference type="Proteomes" id="UP000261620">
    <property type="component" value="Unplaced"/>
</dbReference>
<dbReference type="PRINTS" id="PR00023">
    <property type="entry name" value="ZPELLUCIDA"/>
</dbReference>
<dbReference type="GO" id="GO:0035803">
    <property type="term" value="P:egg coat formation"/>
    <property type="evidence" value="ECO:0007669"/>
    <property type="project" value="UniProtKB-UniRule"/>
</dbReference>
<dbReference type="GO" id="GO:0032190">
    <property type="term" value="F:acrosin binding"/>
    <property type="evidence" value="ECO:0007669"/>
    <property type="project" value="TreeGrafter"/>
</dbReference>
<dbReference type="Pfam" id="PF23344">
    <property type="entry name" value="ZP-N"/>
    <property type="match status" value="1"/>
</dbReference>
<evidence type="ECO:0000256" key="13">
    <source>
        <dbReference type="ARBA" id="ARBA00023180"/>
    </source>
</evidence>
<evidence type="ECO:0000256" key="15">
    <source>
        <dbReference type="SAM" id="MobiDB-lite"/>
    </source>
</evidence>
<dbReference type="Pfam" id="PF00100">
    <property type="entry name" value="Zona_pellucida"/>
    <property type="match status" value="1"/>
</dbReference>
<evidence type="ECO:0000256" key="10">
    <source>
        <dbReference type="ARBA" id="ARBA00022989"/>
    </source>
</evidence>
<keyword evidence="6 14" id="KW-0272">Extracellular matrix</keyword>
<dbReference type="STRING" id="94237.ENSMMOP00000024901"/>
<sequence>MDRNPQCIPLWWVILPLCTLADGLLVYTDTYVPPSRTHGNIQPPPAAFEQQQNAEPHARTRPVVVNCYPDSMELVVQADLFDRGIRVEAKHLSLGSDAESEGGVCRPAPSGEAEFTVWALLTDCGTHLSSTKEKIIYSNALVYSPEPSPDGLLRLDPAIIPVECHYEKRYAVGGISLKPTWIPSVSMASAEDQLEFNLMLMTADWRFQRSSYSYFLGDPINFEVSVVIRNHMPLRVYVDHCGATADPDAEAPLRYDFIEHFGCLTDTYLTNSSSHFLPRVEEHKLRFQLDAFRFHQETSSQVYITCSVKAVPVTLTVSSQNRACSLIENRWRSVDGNEQACRSCDISHQAAEPLSSESSETATGTKAQPIMKPQQSFPASPLYFQLGLQQSQHRNPLSAQQSSTGLMKRGAQYTAQGAVQLGPITVLPSSKTTTRARDSEAAPKST</sequence>
<evidence type="ECO:0000256" key="14">
    <source>
        <dbReference type="RuleBase" id="RU367066"/>
    </source>
</evidence>
<evidence type="ECO:0000259" key="16">
    <source>
        <dbReference type="PROSITE" id="PS51034"/>
    </source>
</evidence>
<dbReference type="InterPro" id="IPR055356">
    <property type="entry name" value="ZP-N"/>
</dbReference>
<feature type="compositionally biased region" description="Basic and acidic residues" evidence="15">
    <location>
        <begin position="435"/>
        <end position="446"/>
    </location>
</feature>
<dbReference type="InterPro" id="IPR048290">
    <property type="entry name" value="ZP_chr"/>
</dbReference>
<dbReference type="AlphaFoldDB" id="A0A3Q3XLL3"/>
<organism evidence="17 18">
    <name type="scientific">Mola mola</name>
    <name type="common">Ocean sunfish</name>
    <name type="synonym">Tetraodon mola</name>
    <dbReference type="NCBI Taxonomy" id="94237"/>
    <lineage>
        <taxon>Eukaryota</taxon>
        <taxon>Metazoa</taxon>
        <taxon>Chordata</taxon>
        <taxon>Craniata</taxon>
        <taxon>Vertebrata</taxon>
        <taxon>Euteleostomi</taxon>
        <taxon>Actinopterygii</taxon>
        <taxon>Neopterygii</taxon>
        <taxon>Teleostei</taxon>
        <taxon>Neoteleostei</taxon>
        <taxon>Acanthomorphata</taxon>
        <taxon>Eupercaria</taxon>
        <taxon>Tetraodontiformes</taxon>
        <taxon>Molidae</taxon>
        <taxon>Mola</taxon>
    </lineage>
</organism>
<dbReference type="PROSITE" id="PS51034">
    <property type="entry name" value="ZP_2"/>
    <property type="match status" value="1"/>
</dbReference>
<dbReference type="Ensembl" id="ENSMMOT00000025319.1">
    <property type="protein sequence ID" value="ENSMMOP00000024901.1"/>
    <property type="gene ID" value="ENSMMOG00000018926.1"/>
</dbReference>
<dbReference type="InterPro" id="IPR042235">
    <property type="entry name" value="ZP-C_dom"/>
</dbReference>
<evidence type="ECO:0000256" key="11">
    <source>
        <dbReference type="ARBA" id="ARBA00023136"/>
    </source>
</evidence>
<comment type="domain">
    <text evidence="14">The ZP domain is involved in the polymerization of the ZP proteins to form the zona pellucida.</text>
</comment>
<evidence type="ECO:0000256" key="2">
    <source>
        <dbReference type="ARBA" id="ARBA00006735"/>
    </source>
</evidence>
<accession>A0A3Q3XLL3</accession>
<evidence type="ECO:0000256" key="8">
    <source>
        <dbReference type="ARBA" id="ARBA00022692"/>
    </source>
</evidence>
<dbReference type="InterPro" id="IPR001507">
    <property type="entry name" value="ZP_dom"/>
</dbReference>
<feature type="region of interest" description="Disordered" evidence="15">
    <location>
        <begin position="352"/>
        <end position="374"/>
    </location>
</feature>
<dbReference type="PANTHER" id="PTHR11576:SF2">
    <property type="entry name" value="ZONA PELLUCIDA SPERM-BINDING PROTEIN 3"/>
    <property type="match status" value="1"/>
</dbReference>
<evidence type="ECO:0000256" key="3">
    <source>
        <dbReference type="ARBA" id="ARBA00017980"/>
    </source>
</evidence>
<feature type="signal peptide" evidence="14">
    <location>
        <begin position="1"/>
        <end position="23"/>
    </location>
</feature>
<protein>
    <recommendedName>
        <fullName evidence="3 14">Zona pellucida sperm-binding protein 3</fullName>
    </recommendedName>
</protein>
<comment type="PTM">
    <text evidence="14">Proteolytically cleaved before the transmembrane segment to yield the secreted ectodomain incorporated in the zona pellucida.</text>
</comment>
<dbReference type="GO" id="GO:0035804">
    <property type="term" value="F:structural constituent of egg coat"/>
    <property type="evidence" value="ECO:0007669"/>
    <property type="project" value="UniProtKB-UniRule"/>
</dbReference>
<keyword evidence="4 14" id="KW-1003">Cell membrane</keyword>
<evidence type="ECO:0000256" key="5">
    <source>
        <dbReference type="ARBA" id="ARBA00022525"/>
    </source>
</evidence>
<proteinExistence type="inferred from homology"/>
<keyword evidence="5 14" id="KW-0964">Secreted</keyword>
<keyword evidence="13" id="KW-0325">Glycoprotein</keyword>
<dbReference type="PANTHER" id="PTHR11576">
    <property type="entry name" value="ZONA PELLUCIDA SPERM-BINDING PROTEIN 3"/>
    <property type="match status" value="1"/>
</dbReference>
<evidence type="ECO:0000256" key="7">
    <source>
        <dbReference type="ARBA" id="ARBA00022685"/>
    </source>
</evidence>
<comment type="function">
    <text evidence="14">Component of the zona pellucida, an extracellular matrix surrounding oocytes which mediates sperm binding, induction of the acrosome reaction and prevents post-fertilization polyspermy. The zona pellucida is composed of 3 to 4 glycoproteins, ZP1, ZP2, ZP3, and ZP4. ZP3 is essential for sperm binding and zona matrix formation.</text>
</comment>
<dbReference type="SMART" id="SM00241">
    <property type="entry name" value="ZP"/>
    <property type="match status" value="1"/>
</dbReference>
<reference evidence="17" key="1">
    <citation type="submission" date="2025-08" db="UniProtKB">
        <authorList>
            <consortium name="Ensembl"/>
        </authorList>
    </citation>
    <scope>IDENTIFICATION</scope>
</reference>
<evidence type="ECO:0000256" key="6">
    <source>
        <dbReference type="ARBA" id="ARBA00022530"/>
    </source>
</evidence>
<evidence type="ECO:0000256" key="9">
    <source>
        <dbReference type="ARBA" id="ARBA00022729"/>
    </source>
</evidence>
<evidence type="ECO:0000313" key="17">
    <source>
        <dbReference type="Ensembl" id="ENSMMOP00000024901.1"/>
    </source>
</evidence>
<evidence type="ECO:0000313" key="18">
    <source>
        <dbReference type="Proteomes" id="UP000261620"/>
    </source>
</evidence>
<feature type="domain" description="ZP" evidence="16">
    <location>
        <begin position="66"/>
        <end position="331"/>
    </location>
</feature>
<keyword evidence="7 14" id="KW-0165">Cleavage on pair of basic residues</keyword>
<keyword evidence="12 14" id="KW-1015">Disulfide bond</keyword>
<dbReference type="GO" id="GO:0005886">
    <property type="term" value="C:plasma membrane"/>
    <property type="evidence" value="ECO:0007669"/>
    <property type="project" value="UniProtKB-SubCell"/>
</dbReference>
<keyword evidence="8" id="KW-0812">Transmembrane</keyword>
<dbReference type="InterPro" id="IPR055355">
    <property type="entry name" value="ZP-C"/>
</dbReference>
<feature type="chain" id="PRO_5041480983" description="Zona pellucida sperm-binding protein 3" evidence="14">
    <location>
        <begin position="24"/>
        <end position="446"/>
    </location>
</feature>
<feature type="region of interest" description="Disordered" evidence="15">
    <location>
        <begin position="417"/>
        <end position="446"/>
    </location>
</feature>
<dbReference type="GO" id="GO:0007339">
    <property type="term" value="P:binding of sperm to zona pellucida"/>
    <property type="evidence" value="ECO:0007669"/>
    <property type="project" value="UniProtKB-UniRule"/>
</dbReference>
<dbReference type="Gene3D" id="2.60.40.3210">
    <property type="entry name" value="Zona pellucida, ZP-N domain"/>
    <property type="match status" value="1"/>
</dbReference>
<dbReference type="GO" id="GO:0035805">
    <property type="term" value="C:egg coat"/>
    <property type="evidence" value="ECO:0007669"/>
    <property type="project" value="UniProtKB-SubCell"/>
</dbReference>
<evidence type="ECO:0000256" key="12">
    <source>
        <dbReference type="ARBA" id="ARBA00023157"/>
    </source>
</evidence>
<keyword evidence="10" id="KW-1133">Transmembrane helix</keyword>
<dbReference type="Gene3D" id="2.60.40.4100">
    <property type="entry name" value="Zona pellucida, ZP-C domain"/>
    <property type="match status" value="1"/>
</dbReference>
<comment type="similarity">
    <text evidence="2 14">Belongs to the ZP domain family. ZPC subfamily.</text>
</comment>
<evidence type="ECO:0000256" key="1">
    <source>
        <dbReference type="ARBA" id="ARBA00004498"/>
    </source>
</evidence>
<keyword evidence="11" id="KW-0472">Membrane</keyword>
<dbReference type="GO" id="GO:2000344">
    <property type="term" value="P:positive regulation of acrosome reaction"/>
    <property type="evidence" value="ECO:0007669"/>
    <property type="project" value="UniProtKB-UniRule"/>
</dbReference>
<name>A0A3Q3XLL3_MOLML</name>
<reference evidence="17" key="2">
    <citation type="submission" date="2025-09" db="UniProtKB">
        <authorList>
            <consortium name="Ensembl"/>
        </authorList>
    </citation>
    <scope>IDENTIFICATION</scope>
</reference>
<dbReference type="OMA" id="SLHPTWV"/>
<keyword evidence="9 14" id="KW-0732">Signal</keyword>
<comment type="subcellular location">
    <subcellularLocation>
        <location evidence="1">Secreted</location>
        <location evidence="1">Extracellular space</location>
        <location evidence="1">Extracellular matrix</location>
    </subcellularLocation>
    <subcellularLocation>
        <location evidence="14">Zona pellucida</location>
    </subcellularLocation>
    <subcellularLocation>
        <location evidence="14">Cell membrane</location>
        <topology evidence="14">Single-pass type I membrane protein</topology>
    </subcellularLocation>
</comment>
<evidence type="ECO:0000256" key="4">
    <source>
        <dbReference type="ARBA" id="ARBA00022475"/>
    </source>
</evidence>
<dbReference type="FunFam" id="2.60.40.3210:FF:000001">
    <property type="entry name" value="Zona pellucida sperm-binding protein 3"/>
    <property type="match status" value="1"/>
</dbReference>
<keyword evidence="18" id="KW-1185">Reference proteome</keyword>
<dbReference type="FunFam" id="2.60.40.4100:FF:000002">
    <property type="entry name" value="Zona pellucida sperm-binding protein 3"/>
    <property type="match status" value="1"/>
</dbReference>